<sequence length="83" mass="9548">QISIKDFDELKAAAKKLKEIRTQLRECTTVDDKEINEDEWIQIINVDAEKITKIAAEYSAVEEFYEDDVIKLVNLKSVVTSNT</sequence>
<reference evidence="1 2" key="1">
    <citation type="submission" date="2017-01" db="EMBL/GenBank/DDBJ databases">
        <title>Draft genome sequence of Bacillus oleronius.</title>
        <authorList>
            <person name="Allam M."/>
        </authorList>
    </citation>
    <scope>NUCLEOTIDE SEQUENCE [LARGE SCALE GENOMIC DNA]</scope>
    <source>
        <strain evidence="1 2">DSM 9356</strain>
    </source>
</reference>
<organism evidence="1 2">
    <name type="scientific">Heyndrickxia oleronia</name>
    <dbReference type="NCBI Taxonomy" id="38875"/>
    <lineage>
        <taxon>Bacteria</taxon>
        <taxon>Bacillati</taxon>
        <taxon>Bacillota</taxon>
        <taxon>Bacilli</taxon>
        <taxon>Bacillales</taxon>
        <taxon>Bacillaceae</taxon>
        <taxon>Heyndrickxia</taxon>
    </lineage>
</organism>
<protein>
    <submittedName>
        <fullName evidence="1">Uncharacterized protein</fullName>
    </submittedName>
</protein>
<comment type="caution">
    <text evidence="1">The sequence shown here is derived from an EMBL/GenBank/DDBJ whole genome shotgun (WGS) entry which is preliminary data.</text>
</comment>
<name>A0A8E2I833_9BACI</name>
<proteinExistence type="predicted"/>
<evidence type="ECO:0000313" key="1">
    <source>
        <dbReference type="EMBL" id="OOP65975.1"/>
    </source>
</evidence>
<keyword evidence="2" id="KW-1185">Reference proteome</keyword>
<evidence type="ECO:0000313" key="2">
    <source>
        <dbReference type="Proteomes" id="UP000189761"/>
    </source>
</evidence>
<dbReference type="RefSeq" id="WP_169846976.1">
    <property type="nucleotide sequence ID" value="NZ_MTLA01000399.1"/>
</dbReference>
<dbReference type="AlphaFoldDB" id="A0A8E2I833"/>
<accession>A0A8E2I833</accession>
<dbReference type="EMBL" id="MTLA01000399">
    <property type="protein sequence ID" value="OOP65975.1"/>
    <property type="molecule type" value="Genomic_DNA"/>
</dbReference>
<feature type="non-terminal residue" evidence="1">
    <location>
        <position position="1"/>
    </location>
</feature>
<dbReference type="Proteomes" id="UP000189761">
    <property type="component" value="Unassembled WGS sequence"/>
</dbReference>
<gene>
    <name evidence="1" type="ORF">BWZ43_23380</name>
</gene>